<gene>
    <name evidence="2" type="ORF">E2562_010399</name>
</gene>
<protein>
    <submittedName>
        <fullName evidence="2">Uncharacterized protein</fullName>
    </submittedName>
</protein>
<evidence type="ECO:0000313" key="2">
    <source>
        <dbReference type="EMBL" id="KAF0932503.1"/>
    </source>
</evidence>
<feature type="compositionally biased region" description="Basic residues" evidence="1">
    <location>
        <begin position="83"/>
        <end position="92"/>
    </location>
</feature>
<organism evidence="2 3">
    <name type="scientific">Oryza meyeriana var. granulata</name>
    <dbReference type="NCBI Taxonomy" id="110450"/>
    <lineage>
        <taxon>Eukaryota</taxon>
        <taxon>Viridiplantae</taxon>
        <taxon>Streptophyta</taxon>
        <taxon>Embryophyta</taxon>
        <taxon>Tracheophyta</taxon>
        <taxon>Spermatophyta</taxon>
        <taxon>Magnoliopsida</taxon>
        <taxon>Liliopsida</taxon>
        <taxon>Poales</taxon>
        <taxon>Poaceae</taxon>
        <taxon>BOP clade</taxon>
        <taxon>Oryzoideae</taxon>
        <taxon>Oryzeae</taxon>
        <taxon>Oryzinae</taxon>
        <taxon>Oryza</taxon>
        <taxon>Oryza meyeriana</taxon>
    </lineage>
</organism>
<proteinExistence type="predicted"/>
<dbReference type="EMBL" id="SPHZ02000001">
    <property type="protein sequence ID" value="KAF0932503.1"/>
    <property type="molecule type" value="Genomic_DNA"/>
</dbReference>
<dbReference type="Proteomes" id="UP000479710">
    <property type="component" value="Unassembled WGS sequence"/>
</dbReference>
<feature type="compositionally biased region" description="Low complexity" evidence="1">
    <location>
        <begin position="24"/>
        <end position="36"/>
    </location>
</feature>
<name>A0A6G1F6L8_9ORYZ</name>
<sequence>MEDEVEVQVREEAPPPQQPTSLGSRSNHASKRSSSSVKQMEILSKEGDEEDNSFDMDDEMSVSMPSDDENQGEGADEVAQVQKTKRGVKRVKGGVSLSPTKCKGEDDADDIEVVEFPTCVVASN</sequence>
<feature type="region of interest" description="Disordered" evidence="1">
    <location>
        <begin position="1"/>
        <end position="108"/>
    </location>
</feature>
<dbReference type="AlphaFoldDB" id="A0A6G1F6L8"/>
<comment type="caution">
    <text evidence="2">The sequence shown here is derived from an EMBL/GenBank/DDBJ whole genome shotgun (WGS) entry which is preliminary data.</text>
</comment>
<evidence type="ECO:0000256" key="1">
    <source>
        <dbReference type="SAM" id="MobiDB-lite"/>
    </source>
</evidence>
<accession>A0A6G1F6L8</accession>
<keyword evidence="3" id="KW-1185">Reference proteome</keyword>
<evidence type="ECO:0000313" key="3">
    <source>
        <dbReference type="Proteomes" id="UP000479710"/>
    </source>
</evidence>
<reference evidence="2 3" key="1">
    <citation type="submission" date="2019-11" db="EMBL/GenBank/DDBJ databases">
        <title>Whole genome sequence of Oryza granulata.</title>
        <authorList>
            <person name="Li W."/>
        </authorList>
    </citation>
    <scope>NUCLEOTIDE SEQUENCE [LARGE SCALE GENOMIC DNA]</scope>
    <source>
        <strain evidence="3">cv. Menghai</strain>
        <tissue evidence="2">Leaf</tissue>
    </source>
</reference>
<feature type="compositionally biased region" description="Acidic residues" evidence="1">
    <location>
        <begin position="47"/>
        <end position="76"/>
    </location>
</feature>